<dbReference type="EMBL" id="GBXM01104737">
    <property type="protein sequence ID" value="JAH03840.1"/>
    <property type="molecule type" value="Transcribed_RNA"/>
</dbReference>
<organism evidence="1">
    <name type="scientific">Anguilla anguilla</name>
    <name type="common">European freshwater eel</name>
    <name type="synonym">Muraena anguilla</name>
    <dbReference type="NCBI Taxonomy" id="7936"/>
    <lineage>
        <taxon>Eukaryota</taxon>
        <taxon>Metazoa</taxon>
        <taxon>Chordata</taxon>
        <taxon>Craniata</taxon>
        <taxon>Vertebrata</taxon>
        <taxon>Euteleostomi</taxon>
        <taxon>Actinopterygii</taxon>
        <taxon>Neopterygii</taxon>
        <taxon>Teleostei</taxon>
        <taxon>Anguilliformes</taxon>
        <taxon>Anguillidae</taxon>
        <taxon>Anguilla</taxon>
    </lineage>
</organism>
<evidence type="ECO:0000313" key="1">
    <source>
        <dbReference type="EMBL" id="JAH03840.1"/>
    </source>
</evidence>
<reference evidence="1" key="1">
    <citation type="submission" date="2014-11" db="EMBL/GenBank/DDBJ databases">
        <authorList>
            <person name="Amaro Gonzalez C."/>
        </authorList>
    </citation>
    <scope>NUCLEOTIDE SEQUENCE</scope>
</reference>
<proteinExistence type="predicted"/>
<sequence length="18" mass="2184">MFFCIRYFGLLCPELESD</sequence>
<name>A0A0E9PID7_ANGAN</name>
<accession>A0A0E9PID7</accession>
<dbReference type="AlphaFoldDB" id="A0A0E9PID7"/>
<reference evidence="1" key="2">
    <citation type="journal article" date="2015" name="Fish Shellfish Immunol.">
        <title>Early steps in the European eel (Anguilla anguilla)-Vibrio vulnificus interaction in the gills: Role of the RtxA13 toxin.</title>
        <authorList>
            <person name="Callol A."/>
            <person name="Pajuelo D."/>
            <person name="Ebbesson L."/>
            <person name="Teles M."/>
            <person name="MacKenzie S."/>
            <person name="Amaro C."/>
        </authorList>
    </citation>
    <scope>NUCLEOTIDE SEQUENCE</scope>
</reference>
<protein>
    <submittedName>
        <fullName evidence="1">Uncharacterized protein</fullName>
    </submittedName>
</protein>